<evidence type="ECO:0000256" key="5">
    <source>
        <dbReference type="ARBA" id="ARBA00022786"/>
    </source>
</evidence>
<accession>A0ABR3MRJ4</accession>
<evidence type="ECO:0000256" key="4">
    <source>
        <dbReference type="ARBA" id="ARBA00022679"/>
    </source>
</evidence>
<name>A0ABR3MRJ4_9TELE</name>
<evidence type="ECO:0000313" key="9">
    <source>
        <dbReference type="Proteomes" id="UP001558613"/>
    </source>
</evidence>
<dbReference type="SUPFAM" id="SSF56204">
    <property type="entry name" value="Hect, E3 ligase catalytic domain"/>
    <property type="match status" value="1"/>
</dbReference>
<keyword evidence="5 6" id="KW-0833">Ubl conjugation pathway</keyword>
<comment type="caution">
    <text evidence="6">Lacks conserved residue(s) required for the propagation of feature annotation.</text>
</comment>
<dbReference type="EMBL" id="JAYMGO010000010">
    <property type="protein sequence ID" value="KAL1267258.1"/>
    <property type="molecule type" value="Genomic_DNA"/>
</dbReference>
<dbReference type="PANTHER" id="PTHR11254:SF299">
    <property type="entry name" value="NEDD4-LIKE E3 UBIQUITIN-PROTEIN LIGASE WWP1"/>
    <property type="match status" value="1"/>
</dbReference>
<comment type="pathway">
    <text evidence="2">Protein modification; protein ubiquitination.</text>
</comment>
<evidence type="ECO:0000256" key="1">
    <source>
        <dbReference type="ARBA" id="ARBA00000885"/>
    </source>
</evidence>
<gene>
    <name evidence="8" type="ORF">QQF64_002933</name>
</gene>
<dbReference type="PROSITE" id="PS50237">
    <property type="entry name" value="HECT"/>
    <property type="match status" value="1"/>
</dbReference>
<dbReference type="InterPro" id="IPR050409">
    <property type="entry name" value="E3_ubiq-protein_ligase"/>
</dbReference>
<dbReference type="InterPro" id="IPR000569">
    <property type="entry name" value="HECT_dom"/>
</dbReference>
<evidence type="ECO:0000313" key="8">
    <source>
        <dbReference type="EMBL" id="KAL1267258.1"/>
    </source>
</evidence>
<proteinExistence type="predicted"/>
<comment type="caution">
    <text evidence="8">The sequence shown here is derived from an EMBL/GenBank/DDBJ whole genome shotgun (WGS) entry which is preliminary data.</text>
</comment>
<evidence type="ECO:0000256" key="6">
    <source>
        <dbReference type="PROSITE-ProRule" id="PRU00104"/>
    </source>
</evidence>
<dbReference type="EC" id="2.3.2.26" evidence="3"/>
<evidence type="ECO:0000259" key="7">
    <source>
        <dbReference type="PROSITE" id="PS50237"/>
    </source>
</evidence>
<dbReference type="Gene3D" id="3.30.2410.10">
    <property type="entry name" value="Hect, E3 ligase catalytic domain"/>
    <property type="match status" value="1"/>
</dbReference>
<evidence type="ECO:0000256" key="3">
    <source>
        <dbReference type="ARBA" id="ARBA00012485"/>
    </source>
</evidence>
<dbReference type="Proteomes" id="UP001558613">
    <property type="component" value="Unassembled WGS sequence"/>
</dbReference>
<keyword evidence="9" id="KW-1185">Reference proteome</keyword>
<sequence length="173" mass="19362">MPLPPGGYIEQNKLVKEVDNEVRLRLMQFVTGTCRLPLGGFAELMGSNGPQKFCIEKVGKRRGCPGVTPALIGWICPPTKLRTAEGETALCDRGDGRYCRCHFRLSISIRPFSNRVSAHAQNGSSSSSQLCSKHFLISVAFDRQGRKTVSTNIFHIKIYEFKQTRVSLVFFKH</sequence>
<reference evidence="8 9" key="1">
    <citation type="submission" date="2023-09" db="EMBL/GenBank/DDBJ databases">
        <authorList>
            <person name="Wang M."/>
        </authorList>
    </citation>
    <scope>NUCLEOTIDE SEQUENCE [LARGE SCALE GENOMIC DNA]</scope>
    <source>
        <strain evidence="8">GT-2023</strain>
        <tissue evidence="8">Liver</tissue>
    </source>
</reference>
<dbReference type="PANTHER" id="PTHR11254">
    <property type="entry name" value="HECT DOMAIN UBIQUITIN-PROTEIN LIGASE"/>
    <property type="match status" value="1"/>
</dbReference>
<dbReference type="Pfam" id="PF00632">
    <property type="entry name" value="HECT"/>
    <property type="match status" value="1"/>
</dbReference>
<dbReference type="InterPro" id="IPR035983">
    <property type="entry name" value="Hect_E3_ubiquitin_ligase"/>
</dbReference>
<comment type="catalytic activity">
    <reaction evidence="1">
        <text>S-ubiquitinyl-[E2 ubiquitin-conjugating enzyme]-L-cysteine + [acceptor protein]-L-lysine = [E2 ubiquitin-conjugating enzyme]-L-cysteine + N(6)-ubiquitinyl-[acceptor protein]-L-lysine.</text>
        <dbReference type="EC" id="2.3.2.26"/>
    </reaction>
</comment>
<organism evidence="8 9">
    <name type="scientific">Cirrhinus molitorella</name>
    <name type="common">mud carp</name>
    <dbReference type="NCBI Taxonomy" id="172907"/>
    <lineage>
        <taxon>Eukaryota</taxon>
        <taxon>Metazoa</taxon>
        <taxon>Chordata</taxon>
        <taxon>Craniata</taxon>
        <taxon>Vertebrata</taxon>
        <taxon>Euteleostomi</taxon>
        <taxon>Actinopterygii</taxon>
        <taxon>Neopterygii</taxon>
        <taxon>Teleostei</taxon>
        <taxon>Ostariophysi</taxon>
        <taxon>Cypriniformes</taxon>
        <taxon>Cyprinidae</taxon>
        <taxon>Labeoninae</taxon>
        <taxon>Labeonini</taxon>
        <taxon>Cirrhinus</taxon>
    </lineage>
</organism>
<feature type="domain" description="HECT" evidence="7">
    <location>
        <begin position="13"/>
        <end position="65"/>
    </location>
</feature>
<protein>
    <recommendedName>
        <fullName evidence="3">HECT-type E3 ubiquitin transferase</fullName>
        <ecNumber evidence="3">2.3.2.26</ecNumber>
    </recommendedName>
</protein>
<evidence type="ECO:0000256" key="2">
    <source>
        <dbReference type="ARBA" id="ARBA00004906"/>
    </source>
</evidence>
<keyword evidence="4" id="KW-0808">Transferase</keyword>